<gene>
    <name evidence="1" type="ORF">Vadar_011636</name>
</gene>
<reference evidence="1 2" key="1">
    <citation type="journal article" date="2021" name="Hortic Res">
        <title>High-quality reference genome and annotation aids understanding of berry development for evergreen blueberry (Vaccinium darrowii).</title>
        <authorList>
            <person name="Yu J."/>
            <person name="Hulse-Kemp A.M."/>
            <person name="Babiker E."/>
            <person name="Staton M."/>
        </authorList>
    </citation>
    <scope>NUCLEOTIDE SEQUENCE [LARGE SCALE GENOMIC DNA]</scope>
    <source>
        <strain evidence="2">cv. NJ 8807/NJ 8810</strain>
        <tissue evidence="1">Young leaf</tissue>
    </source>
</reference>
<sequence>MQNLHKYFPLSHFGSKNLYPEPNNTPFLCLFSSVSSLVQNHNSTPTSNPSISNFLIETLAFSEPLAITISNRFPPPKTLENPHSVVQFLRQLGFSNTQVRSSIRLRPNMLFSDIDKTLKPKLQFFQDLGFTGPCLCNFISKHPHVLLDSLEKKWIPCIAIIKKILVNDKNNQDLIRVMQGSYWFCSKPVSRMKCNIAFLESCGIVGSQLSMLLKRRPSLMFRREQSLKNIVSRVSDMGFPIGSRMLVHAVDVVGGTSVETFNRKIELYSTFGFSADECMEMFRRAPTLLGTSEGKLKLGMEFFLNEVKLERNLPMEKRNSGTKTGIRIRVLATDFPQVQCALGIFVLKVGGTFVTIFSNLKAWFDICEKLGSTVLNQE</sequence>
<dbReference type="EMBL" id="CM037154">
    <property type="protein sequence ID" value="KAH7860282.1"/>
    <property type="molecule type" value="Genomic_DNA"/>
</dbReference>
<accession>A0ACB7Z4L7</accession>
<keyword evidence="2" id="KW-1185">Reference proteome</keyword>
<dbReference type="Proteomes" id="UP000828048">
    <property type="component" value="Chromosome 4"/>
</dbReference>
<protein>
    <submittedName>
        <fullName evidence="1">Uncharacterized protein</fullName>
    </submittedName>
</protein>
<name>A0ACB7Z4L7_9ERIC</name>
<evidence type="ECO:0000313" key="1">
    <source>
        <dbReference type="EMBL" id="KAH7860282.1"/>
    </source>
</evidence>
<evidence type="ECO:0000313" key="2">
    <source>
        <dbReference type="Proteomes" id="UP000828048"/>
    </source>
</evidence>
<proteinExistence type="predicted"/>
<organism evidence="1 2">
    <name type="scientific">Vaccinium darrowii</name>
    <dbReference type="NCBI Taxonomy" id="229202"/>
    <lineage>
        <taxon>Eukaryota</taxon>
        <taxon>Viridiplantae</taxon>
        <taxon>Streptophyta</taxon>
        <taxon>Embryophyta</taxon>
        <taxon>Tracheophyta</taxon>
        <taxon>Spermatophyta</taxon>
        <taxon>Magnoliopsida</taxon>
        <taxon>eudicotyledons</taxon>
        <taxon>Gunneridae</taxon>
        <taxon>Pentapetalae</taxon>
        <taxon>asterids</taxon>
        <taxon>Ericales</taxon>
        <taxon>Ericaceae</taxon>
        <taxon>Vaccinioideae</taxon>
        <taxon>Vaccinieae</taxon>
        <taxon>Vaccinium</taxon>
    </lineage>
</organism>
<comment type="caution">
    <text evidence="1">The sequence shown here is derived from an EMBL/GenBank/DDBJ whole genome shotgun (WGS) entry which is preliminary data.</text>
</comment>